<evidence type="ECO:0000313" key="2">
    <source>
        <dbReference type="Proteomes" id="UP001630127"/>
    </source>
</evidence>
<dbReference type="Proteomes" id="UP001630127">
    <property type="component" value="Unassembled WGS sequence"/>
</dbReference>
<dbReference type="PANTHER" id="PTHR45786:SF75">
    <property type="entry name" value="ATP-DEPENDENT DNA HELICASE"/>
    <property type="match status" value="1"/>
</dbReference>
<organism evidence="1 2">
    <name type="scientific">Cinchona calisaya</name>
    <dbReference type="NCBI Taxonomy" id="153742"/>
    <lineage>
        <taxon>Eukaryota</taxon>
        <taxon>Viridiplantae</taxon>
        <taxon>Streptophyta</taxon>
        <taxon>Embryophyta</taxon>
        <taxon>Tracheophyta</taxon>
        <taxon>Spermatophyta</taxon>
        <taxon>Magnoliopsida</taxon>
        <taxon>eudicotyledons</taxon>
        <taxon>Gunneridae</taxon>
        <taxon>Pentapetalae</taxon>
        <taxon>asterids</taxon>
        <taxon>lamiids</taxon>
        <taxon>Gentianales</taxon>
        <taxon>Rubiaceae</taxon>
        <taxon>Cinchonoideae</taxon>
        <taxon>Cinchoneae</taxon>
        <taxon>Cinchona</taxon>
    </lineage>
</organism>
<name>A0ABD2ZBZ8_9GENT</name>
<comment type="caution">
    <text evidence="1">The sequence shown here is derived from an EMBL/GenBank/DDBJ whole genome shotgun (WGS) entry which is preliminary data.</text>
</comment>
<evidence type="ECO:0000313" key="1">
    <source>
        <dbReference type="EMBL" id="KAL3516459.1"/>
    </source>
</evidence>
<proteinExistence type="predicted"/>
<dbReference type="PANTHER" id="PTHR45786">
    <property type="entry name" value="DNA BINDING PROTEIN-LIKE"/>
    <property type="match status" value="1"/>
</dbReference>
<keyword evidence="2" id="KW-1185">Reference proteome</keyword>
<reference evidence="1 2" key="1">
    <citation type="submission" date="2024-11" db="EMBL/GenBank/DDBJ databases">
        <title>A near-complete genome assembly of Cinchona calisaya.</title>
        <authorList>
            <person name="Lian D.C."/>
            <person name="Zhao X.W."/>
            <person name="Wei L."/>
        </authorList>
    </citation>
    <scope>NUCLEOTIDE SEQUENCE [LARGE SCALE GENOMIC DNA]</scope>
    <source>
        <tissue evidence="1">Nenye</tissue>
    </source>
</reference>
<dbReference type="AlphaFoldDB" id="A0ABD2ZBZ8"/>
<accession>A0ABD2ZBZ8</accession>
<gene>
    <name evidence="1" type="ORF">ACH5RR_023361</name>
</gene>
<dbReference type="EMBL" id="JBJUIK010000010">
    <property type="protein sequence ID" value="KAL3516459.1"/>
    <property type="molecule type" value="Genomic_DNA"/>
</dbReference>
<sequence>MAHEAIECALLATFNTVPNMPKINGPHPQAFEATFFPQFGTDNHGSERNRIALLSYLPNSLCPDDGNQGSTTRNANSLSESSQLEYYGRKPNWAEKILKWKAKKAKFSTSIARTSLHSQHTTTLKNTYHNFHRSTQALVVGDQMPGRLPKTGRELLDYIPNAADVFPQQRNYLHCGAKKFAHETANFCCSNGNIVLATNKLPDALKELLNSSSKEVELFKNCIRTINNQIAFTSLGVKCDSNLARRNKGIYTLRIQGQIYHLINDLIPNGKPAKKNYNYIFMILKMRCQIN</sequence>
<protein>
    <submittedName>
        <fullName evidence="1">Uncharacterized protein</fullName>
    </submittedName>
</protein>